<gene>
    <name evidence="10" type="ORF">GSTUAT00004576001</name>
</gene>
<accession>A0A292PUS5</accession>
<evidence type="ECO:0000256" key="1">
    <source>
        <dbReference type="ARBA" id="ARBA00004123"/>
    </source>
</evidence>
<proteinExistence type="predicted"/>
<feature type="region of interest" description="Disordered" evidence="8">
    <location>
        <begin position="145"/>
        <end position="165"/>
    </location>
</feature>
<feature type="compositionally biased region" description="Polar residues" evidence="8">
    <location>
        <begin position="481"/>
        <end position="499"/>
    </location>
</feature>
<dbReference type="GO" id="GO:0000981">
    <property type="term" value="F:DNA-binding transcription factor activity, RNA polymerase II-specific"/>
    <property type="evidence" value="ECO:0007669"/>
    <property type="project" value="TreeGrafter"/>
</dbReference>
<dbReference type="PANTHER" id="PTHR28088">
    <property type="entry name" value="TRANSCRIPTIONAL ACTIVATOR HAA1-RELATED"/>
    <property type="match status" value="1"/>
</dbReference>
<dbReference type="GO" id="GO:0006878">
    <property type="term" value="P:intracellular copper ion homeostasis"/>
    <property type="evidence" value="ECO:0007669"/>
    <property type="project" value="TreeGrafter"/>
</dbReference>
<evidence type="ECO:0000256" key="5">
    <source>
        <dbReference type="ARBA" id="ARBA00023015"/>
    </source>
</evidence>
<keyword evidence="4" id="KW-0186">Copper</keyword>
<dbReference type="FunFam" id="3.90.430.10:FF:000001">
    <property type="entry name" value="Copper fist DNA-binding protein"/>
    <property type="match status" value="1"/>
</dbReference>
<protein>
    <recommendedName>
        <fullName evidence="9">Copper-fist domain-containing protein</fullName>
    </recommendedName>
</protein>
<feature type="compositionally biased region" description="Low complexity" evidence="8">
    <location>
        <begin position="303"/>
        <end position="319"/>
    </location>
</feature>
<feature type="region of interest" description="Disordered" evidence="8">
    <location>
        <begin position="526"/>
        <end position="547"/>
    </location>
</feature>
<dbReference type="Proteomes" id="UP001412239">
    <property type="component" value="Unassembled WGS sequence"/>
</dbReference>
<keyword evidence="5" id="KW-0805">Transcription regulation</keyword>
<keyword evidence="6" id="KW-0804">Transcription</keyword>
<evidence type="ECO:0000256" key="2">
    <source>
        <dbReference type="ARBA" id="ARBA00022723"/>
    </source>
</evidence>
<dbReference type="InterPro" id="IPR036395">
    <property type="entry name" value="Cu_fist_DNA-bd_dom_sf"/>
</dbReference>
<dbReference type="PROSITE" id="PS50073">
    <property type="entry name" value="COPPER_FIST_2"/>
    <property type="match status" value="1"/>
</dbReference>
<feature type="region of interest" description="Disordered" evidence="8">
    <location>
        <begin position="477"/>
        <end position="505"/>
    </location>
</feature>
<keyword evidence="11" id="KW-1185">Reference proteome</keyword>
<dbReference type="AlphaFoldDB" id="A0A292PUS5"/>
<reference evidence="10" key="1">
    <citation type="submission" date="2015-10" db="EMBL/GenBank/DDBJ databases">
        <authorList>
            <person name="Regsiter A."/>
            <person name="william w."/>
        </authorList>
    </citation>
    <scope>NUCLEOTIDE SEQUENCE</scope>
    <source>
        <strain evidence="10">Montdore</strain>
    </source>
</reference>
<dbReference type="SMART" id="SM01090">
    <property type="entry name" value="Copper-fist"/>
    <property type="match status" value="1"/>
</dbReference>
<evidence type="ECO:0000313" key="11">
    <source>
        <dbReference type="Proteomes" id="UP001412239"/>
    </source>
</evidence>
<name>A0A292PUS5_9PEZI</name>
<dbReference type="InterPro" id="IPR051763">
    <property type="entry name" value="Copper_Homeo_Regul"/>
</dbReference>
<dbReference type="Pfam" id="PF00649">
    <property type="entry name" value="Copper-fist"/>
    <property type="match status" value="1"/>
</dbReference>
<evidence type="ECO:0000256" key="8">
    <source>
        <dbReference type="SAM" id="MobiDB-lite"/>
    </source>
</evidence>
<feature type="region of interest" description="Disordered" evidence="8">
    <location>
        <begin position="255"/>
        <end position="332"/>
    </location>
</feature>
<evidence type="ECO:0000256" key="4">
    <source>
        <dbReference type="ARBA" id="ARBA00023008"/>
    </source>
</evidence>
<dbReference type="GO" id="GO:0005507">
    <property type="term" value="F:copper ion binding"/>
    <property type="evidence" value="ECO:0007669"/>
    <property type="project" value="InterPro"/>
</dbReference>
<comment type="subcellular location">
    <subcellularLocation>
        <location evidence="1">Nucleus</location>
    </subcellularLocation>
</comment>
<sequence>MPILNGVKFSCEPCMRGHRSSKCNHTDRILVKVRKPGRPLSSCPHTLSSSSPGTFVHSSPGAISNGGDTTAKTNTYGEANGGNGCSCEVTSVAIPKFTSCACGVPGSTSKSHELCKASKSSACTEADSLPSPVSSQGSSMFSMNKVAGSRHRVQRKSVSGVDGSTTRRASLIGDDAAMEFLWRAQQEVGSPDVKVEEGSGYGMIETDLMGVKTRGDGRSRYTNGVSRAGGPANGFSLTNTEDSFQGREFPVAVGATFSPSNGVPTPKPDMGNGTAPMDDWGSTLDTPFFGETPSTDPPHMAKPGSGCCSSSRSTSQTPQTNFDRRSSTVPKPAAPYCNGGAGGGGFIAKPELSQMPVPDSQFFASPQHNPTYGATNPLEASLPRPIGPSTVTLTARELAWVQYLRATGFSSSPPLLGAGFLPDFQATSGGEESGQSTKCHCGPECNCLGCISHPYNPRTVEYVKGLRTFALNDYDQPMSPFHSQSNSPTLPQPHLNGSANGVGEAGDTIASAHRHTATTRANINLIIQTPPPPPSPDRESSAGAPENGVSPSAFVLVDYQIGPCSEAETACKCGDGCICLDCLSHGKNYEAEMVRNAQWDTSGLNGAGSEAAVGPDWWDFGSNGPVEANSWNSV</sequence>
<dbReference type="PANTHER" id="PTHR28088:SF9">
    <property type="entry name" value="TRANSCRIPTION FACTOR GRISEA, PUTATIVE (AFU_ORTHOLOGUE AFUA_1G13190)-RELATED"/>
    <property type="match status" value="1"/>
</dbReference>
<dbReference type="EMBL" id="LN891025">
    <property type="protein sequence ID" value="CUS11299.1"/>
    <property type="molecule type" value="Genomic_DNA"/>
</dbReference>
<dbReference type="GO" id="GO:0045944">
    <property type="term" value="P:positive regulation of transcription by RNA polymerase II"/>
    <property type="evidence" value="ECO:0007669"/>
    <property type="project" value="TreeGrafter"/>
</dbReference>
<evidence type="ECO:0000259" key="9">
    <source>
        <dbReference type="PROSITE" id="PS50073"/>
    </source>
</evidence>
<evidence type="ECO:0000256" key="6">
    <source>
        <dbReference type="ARBA" id="ARBA00023163"/>
    </source>
</evidence>
<dbReference type="InterPro" id="IPR001083">
    <property type="entry name" value="Cu_fist_DNA-bd_dom"/>
</dbReference>
<keyword evidence="2" id="KW-0479">Metal-binding</keyword>
<dbReference type="Gene3D" id="3.90.430.10">
    <property type="entry name" value="Copper fist DNA-binding domain"/>
    <property type="match status" value="1"/>
</dbReference>
<feature type="domain" description="Copper-fist" evidence="9">
    <location>
        <begin position="1"/>
        <end position="40"/>
    </location>
</feature>
<dbReference type="PRINTS" id="PR00617">
    <property type="entry name" value="COPPERFIST"/>
</dbReference>
<dbReference type="SMART" id="SM00412">
    <property type="entry name" value="Cu_FIST"/>
    <property type="match status" value="1"/>
</dbReference>
<dbReference type="GO" id="GO:0005634">
    <property type="term" value="C:nucleus"/>
    <property type="evidence" value="ECO:0007669"/>
    <property type="project" value="UniProtKB-SubCell"/>
</dbReference>
<keyword evidence="7" id="KW-0539">Nucleus</keyword>
<keyword evidence="3" id="KW-0862">Zinc</keyword>
<evidence type="ECO:0000313" key="10">
    <source>
        <dbReference type="EMBL" id="CUS11299.1"/>
    </source>
</evidence>
<dbReference type="SUPFAM" id="SSF57879">
    <property type="entry name" value="Zinc domain conserved in yeast copper-regulated transcription factors"/>
    <property type="match status" value="1"/>
</dbReference>
<evidence type="ECO:0000256" key="3">
    <source>
        <dbReference type="ARBA" id="ARBA00022833"/>
    </source>
</evidence>
<evidence type="ECO:0000256" key="7">
    <source>
        <dbReference type="ARBA" id="ARBA00023242"/>
    </source>
</evidence>
<dbReference type="GO" id="GO:0006879">
    <property type="term" value="P:intracellular iron ion homeostasis"/>
    <property type="evidence" value="ECO:0007669"/>
    <property type="project" value="TreeGrafter"/>
</dbReference>
<organism evidence="10 11">
    <name type="scientific">Tuber aestivum</name>
    <name type="common">summer truffle</name>
    <dbReference type="NCBI Taxonomy" id="59557"/>
    <lineage>
        <taxon>Eukaryota</taxon>
        <taxon>Fungi</taxon>
        <taxon>Dikarya</taxon>
        <taxon>Ascomycota</taxon>
        <taxon>Pezizomycotina</taxon>
        <taxon>Pezizomycetes</taxon>
        <taxon>Pezizales</taxon>
        <taxon>Tuberaceae</taxon>
        <taxon>Tuber</taxon>
    </lineage>
</organism>
<dbReference type="GO" id="GO:0000978">
    <property type="term" value="F:RNA polymerase II cis-regulatory region sequence-specific DNA binding"/>
    <property type="evidence" value="ECO:0007669"/>
    <property type="project" value="TreeGrafter"/>
</dbReference>